<feature type="region of interest" description="Disordered" evidence="1">
    <location>
        <begin position="569"/>
        <end position="591"/>
    </location>
</feature>
<evidence type="ECO:0000256" key="1">
    <source>
        <dbReference type="SAM" id="MobiDB-lite"/>
    </source>
</evidence>
<dbReference type="InterPro" id="IPR058525">
    <property type="entry name" value="DUF8212"/>
</dbReference>
<protein>
    <submittedName>
        <fullName evidence="4">HET-domain-containing protein</fullName>
    </submittedName>
</protein>
<organism evidence="4 5">
    <name type="scientific">Diplogelasinospora grovesii</name>
    <dbReference type="NCBI Taxonomy" id="303347"/>
    <lineage>
        <taxon>Eukaryota</taxon>
        <taxon>Fungi</taxon>
        <taxon>Dikarya</taxon>
        <taxon>Ascomycota</taxon>
        <taxon>Pezizomycotina</taxon>
        <taxon>Sordariomycetes</taxon>
        <taxon>Sordariomycetidae</taxon>
        <taxon>Sordariales</taxon>
        <taxon>Diplogelasinosporaceae</taxon>
        <taxon>Diplogelasinospora</taxon>
    </lineage>
</organism>
<dbReference type="PANTHER" id="PTHR10622">
    <property type="entry name" value="HET DOMAIN-CONTAINING PROTEIN"/>
    <property type="match status" value="1"/>
</dbReference>
<evidence type="ECO:0000313" key="5">
    <source>
        <dbReference type="Proteomes" id="UP001303473"/>
    </source>
</evidence>
<dbReference type="Pfam" id="PF06985">
    <property type="entry name" value="HET"/>
    <property type="match status" value="1"/>
</dbReference>
<dbReference type="AlphaFoldDB" id="A0AAN6RZU3"/>
<keyword evidence="5" id="KW-1185">Reference proteome</keyword>
<dbReference type="PANTHER" id="PTHR10622:SF12">
    <property type="entry name" value="HET DOMAIN-CONTAINING PROTEIN"/>
    <property type="match status" value="1"/>
</dbReference>
<proteinExistence type="predicted"/>
<gene>
    <name evidence="4" type="ORF">QBC46DRAFT_453079</name>
</gene>
<evidence type="ECO:0000313" key="4">
    <source>
        <dbReference type="EMBL" id="KAK3935972.1"/>
    </source>
</evidence>
<name>A0AAN6RZU3_9PEZI</name>
<comment type="caution">
    <text evidence="4">The sequence shown here is derived from an EMBL/GenBank/DDBJ whole genome shotgun (WGS) entry which is preliminary data.</text>
</comment>
<feature type="domain" description="DUF8212" evidence="3">
    <location>
        <begin position="240"/>
        <end position="307"/>
    </location>
</feature>
<dbReference type="EMBL" id="MU853899">
    <property type="protein sequence ID" value="KAK3935972.1"/>
    <property type="molecule type" value="Genomic_DNA"/>
</dbReference>
<feature type="domain" description="Heterokaryon incompatibility" evidence="2">
    <location>
        <begin position="22"/>
        <end position="152"/>
    </location>
</feature>
<reference evidence="5" key="1">
    <citation type="journal article" date="2023" name="Mol. Phylogenet. Evol.">
        <title>Genome-scale phylogeny and comparative genomics of the fungal order Sordariales.</title>
        <authorList>
            <person name="Hensen N."/>
            <person name="Bonometti L."/>
            <person name="Westerberg I."/>
            <person name="Brannstrom I.O."/>
            <person name="Guillou S."/>
            <person name="Cros-Aarteil S."/>
            <person name="Calhoun S."/>
            <person name="Haridas S."/>
            <person name="Kuo A."/>
            <person name="Mondo S."/>
            <person name="Pangilinan J."/>
            <person name="Riley R."/>
            <person name="LaButti K."/>
            <person name="Andreopoulos B."/>
            <person name="Lipzen A."/>
            <person name="Chen C."/>
            <person name="Yan M."/>
            <person name="Daum C."/>
            <person name="Ng V."/>
            <person name="Clum A."/>
            <person name="Steindorff A."/>
            <person name="Ohm R.A."/>
            <person name="Martin F."/>
            <person name="Silar P."/>
            <person name="Natvig D.O."/>
            <person name="Lalanne C."/>
            <person name="Gautier V."/>
            <person name="Ament-Velasquez S.L."/>
            <person name="Kruys A."/>
            <person name="Hutchinson M.I."/>
            <person name="Powell A.J."/>
            <person name="Barry K."/>
            <person name="Miller A.N."/>
            <person name="Grigoriev I.V."/>
            <person name="Debuchy R."/>
            <person name="Gladieux P."/>
            <person name="Hiltunen Thoren M."/>
            <person name="Johannesson H."/>
        </authorList>
    </citation>
    <scope>NUCLEOTIDE SEQUENCE [LARGE SCALE GENOMIC DNA]</scope>
    <source>
        <strain evidence="5">CBS 340.73</strain>
    </source>
</reference>
<accession>A0AAN6RZU3</accession>
<dbReference type="Pfam" id="PF26640">
    <property type="entry name" value="DUF8212"/>
    <property type="match status" value="1"/>
</dbReference>
<feature type="compositionally biased region" description="Polar residues" evidence="1">
    <location>
        <begin position="575"/>
        <end position="591"/>
    </location>
</feature>
<sequence length="822" mass="91934">MRLINTETMLLEDFTLLEVPHYAILSHTWTNEEVTLQEFTRPNSDTIKKQGFAKITQTCKLAQADNLKYAWVDTCCIDKTSNAELTEAINSMFQWYKNASVCYAFLSDFRQKGDEVMKDRLDDDDTDDGVQVFHFDGLMSCRWFTRGWTLQELIAPETVRFYDETWTLRGTKVDYADAIYLVTRINPLVLRDSANLSRLSIAERFAWASGRRTTRLEDAAYCLLGLFSINMPLLYGEGDHAFIRLQEEIIKNNNDLSIFGWGTSSLMSLRYCPGHRDACEVDCDHDAEHNLGLHGVLAPSLSEFAVPRSWYVLGSVEHTVTNRGIKIHCSLLEMCLEGCDFWECRCCAACRKYVLPIAHADSESRCGIVLGKWGPDTFVRSGKRLIHLDRNAKLFSSSTRQRPIYLLTRAPDSSPNSGLLPVCLPLRIAETEHYVINSALPDDRWSSDKRCWYIDEGSSQDWGMLSLEFDCLRARGRVKVCILFLFGTGAVAIFDPRNHKGEIALISQSTSALTRRDVFELFDFNSIRSSKMAIGDEGQQVRASVGNPLVSNYALAVWVEEATDKEAVGNGAPSAVQSTVPTSPSRASINSSTLNNTDAISKAPQPSPLPAFKEQNPTALNPPSAATAPTAKAYNPADSVQAVIVRCNAERQKFSGLPWCATVIPAHHPVFSQTVPPITALIGIPLVLSRIDMATSQVAERSGLDNQIATYLTIDDHTGFAPPQWQSFLGNVVVARKDRKPLLPAHVEVVWEYCAHILDLFGDGDGAPRRLYNRQAFEKFWKSYSERRQKDAQSVVEKMEGAGEEAPTWSLEWATITSPYDV</sequence>
<dbReference type="Proteomes" id="UP001303473">
    <property type="component" value="Unassembled WGS sequence"/>
</dbReference>
<evidence type="ECO:0000259" key="3">
    <source>
        <dbReference type="Pfam" id="PF26640"/>
    </source>
</evidence>
<dbReference type="InterPro" id="IPR010730">
    <property type="entry name" value="HET"/>
</dbReference>
<evidence type="ECO:0000259" key="2">
    <source>
        <dbReference type="Pfam" id="PF06985"/>
    </source>
</evidence>